<organism evidence="2 3">
    <name type="scientific">Variovorax humicola</name>
    <dbReference type="NCBI Taxonomy" id="1769758"/>
    <lineage>
        <taxon>Bacteria</taxon>
        <taxon>Pseudomonadati</taxon>
        <taxon>Pseudomonadota</taxon>
        <taxon>Betaproteobacteria</taxon>
        <taxon>Burkholderiales</taxon>
        <taxon>Comamonadaceae</taxon>
        <taxon>Variovorax</taxon>
    </lineage>
</organism>
<dbReference type="InterPro" id="IPR001853">
    <property type="entry name" value="DSBA-like_thioredoxin_dom"/>
</dbReference>
<dbReference type="Pfam" id="PF01323">
    <property type="entry name" value="DSBA"/>
    <property type="match status" value="1"/>
</dbReference>
<evidence type="ECO:0000313" key="2">
    <source>
        <dbReference type="EMBL" id="MEJ8827531.1"/>
    </source>
</evidence>
<proteinExistence type="predicted"/>
<dbReference type="Proteomes" id="UP001363010">
    <property type="component" value="Unassembled WGS sequence"/>
</dbReference>
<feature type="domain" description="DSBA-like thioredoxin" evidence="1">
    <location>
        <begin position="10"/>
        <end position="170"/>
    </location>
</feature>
<dbReference type="EMBL" id="JBBKZV010000091">
    <property type="protein sequence ID" value="MEJ8827531.1"/>
    <property type="molecule type" value="Genomic_DNA"/>
</dbReference>
<dbReference type="RefSeq" id="WP_340368543.1">
    <property type="nucleotide sequence ID" value="NZ_JBBKZV010000091.1"/>
</dbReference>
<keyword evidence="3" id="KW-1185">Reference proteome</keyword>
<dbReference type="SUPFAM" id="SSF52833">
    <property type="entry name" value="Thioredoxin-like"/>
    <property type="match status" value="1"/>
</dbReference>
<dbReference type="PANTHER" id="PTHR13887:SF41">
    <property type="entry name" value="THIOREDOXIN SUPERFAMILY PROTEIN"/>
    <property type="match status" value="1"/>
</dbReference>
<dbReference type="CDD" id="cd03024">
    <property type="entry name" value="DsbA_FrnE"/>
    <property type="match status" value="1"/>
</dbReference>
<dbReference type="Gene3D" id="3.40.30.10">
    <property type="entry name" value="Glutaredoxin"/>
    <property type="match status" value="1"/>
</dbReference>
<evidence type="ECO:0000259" key="1">
    <source>
        <dbReference type="Pfam" id="PF01323"/>
    </source>
</evidence>
<evidence type="ECO:0000313" key="3">
    <source>
        <dbReference type="Proteomes" id="UP001363010"/>
    </source>
</evidence>
<dbReference type="InterPro" id="IPR036249">
    <property type="entry name" value="Thioredoxin-like_sf"/>
</dbReference>
<sequence length="213" mass="23908">MQATPPAIEVEVYLDLICPWCLIGKKNLERARDIFTSVPGHPPVIVHWRSVQLLPDVPLEGVDFEAFYRQRLGSVERMRARQAQIRAAARQAGTEVHYERIRRFPNTQLAHRMLAYARKQLPAERLDALLDAMLTGYFQQGADLGDESTLSTIGSRHGLDHAAWKAWMASHPPELEQATSVPLFVFNQEISISGAQPVEVMLEAMGEALATVR</sequence>
<name>A0ABU8WBU4_9BURK</name>
<accession>A0ABU8WBU4</accession>
<reference evidence="2 3" key="1">
    <citation type="submission" date="2024-03" db="EMBL/GenBank/DDBJ databases">
        <title>Novel species of the genus Variovorax.</title>
        <authorList>
            <person name="Liu Q."/>
            <person name="Xin Y.-H."/>
        </authorList>
    </citation>
    <scope>NUCLEOTIDE SEQUENCE [LARGE SCALE GENOMIC DNA]</scope>
    <source>
        <strain evidence="2 3">KACC 18501</strain>
    </source>
</reference>
<protein>
    <submittedName>
        <fullName evidence="2">DsbA family oxidoreductase</fullName>
    </submittedName>
</protein>
<gene>
    <name evidence="2" type="ORF">WKW80_37100</name>
</gene>
<dbReference type="PANTHER" id="PTHR13887">
    <property type="entry name" value="GLUTATHIONE S-TRANSFERASE KAPPA"/>
    <property type="match status" value="1"/>
</dbReference>
<comment type="caution">
    <text evidence="2">The sequence shown here is derived from an EMBL/GenBank/DDBJ whole genome shotgun (WGS) entry which is preliminary data.</text>
</comment>